<gene>
    <name evidence="1" type="ORF">NX722_11840</name>
</gene>
<dbReference type="RefSeq" id="WP_262568151.1">
    <property type="nucleotide sequence ID" value="NZ_JAPFCC010000001.1"/>
</dbReference>
<evidence type="ECO:0000313" key="2">
    <source>
        <dbReference type="Proteomes" id="UP001209854"/>
    </source>
</evidence>
<name>A0ABT3MVC3_9GAMM</name>
<reference evidence="1 2" key="1">
    <citation type="submission" date="2022-10" db="EMBL/GenBank/DDBJ databases">
        <title>High-quality genome sequences of two octocoral-associated bacteria, Endozoicomonas euniceicola EF212 and Endozoicomonas gorgoniicola PS125.</title>
        <authorList>
            <person name="Chiou Y.-J."/>
            <person name="Chen Y.-H."/>
        </authorList>
    </citation>
    <scope>NUCLEOTIDE SEQUENCE [LARGE SCALE GENOMIC DNA]</scope>
    <source>
        <strain evidence="1 2">PS125</strain>
    </source>
</reference>
<comment type="caution">
    <text evidence="1">The sequence shown here is derived from an EMBL/GenBank/DDBJ whole genome shotgun (WGS) entry which is preliminary data.</text>
</comment>
<accession>A0ABT3MVC3</accession>
<dbReference type="EMBL" id="JAPFCC010000001">
    <property type="protein sequence ID" value="MCW7553317.1"/>
    <property type="molecule type" value="Genomic_DNA"/>
</dbReference>
<organism evidence="1 2">
    <name type="scientific">Endozoicomonas gorgoniicola</name>
    <dbReference type="NCBI Taxonomy" id="1234144"/>
    <lineage>
        <taxon>Bacteria</taxon>
        <taxon>Pseudomonadati</taxon>
        <taxon>Pseudomonadota</taxon>
        <taxon>Gammaproteobacteria</taxon>
        <taxon>Oceanospirillales</taxon>
        <taxon>Endozoicomonadaceae</taxon>
        <taxon>Endozoicomonas</taxon>
    </lineage>
</organism>
<evidence type="ECO:0000313" key="1">
    <source>
        <dbReference type="EMBL" id="MCW7553317.1"/>
    </source>
</evidence>
<proteinExistence type="predicted"/>
<keyword evidence="2" id="KW-1185">Reference proteome</keyword>
<protein>
    <submittedName>
        <fullName evidence="1">Uncharacterized protein</fullName>
    </submittedName>
</protein>
<dbReference type="Proteomes" id="UP001209854">
    <property type="component" value="Unassembled WGS sequence"/>
</dbReference>
<sequence length="87" mass="10362">MNKKLYDIYSKYWNELFKNLDHKNNFANPFLIDIDSQKLDKADLKIMIFGQETKGWGEEQGIHKSIEKGMTQYNNFFIKEKFGSSLF</sequence>